<dbReference type="Pfam" id="PF02423">
    <property type="entry name" value="OCD_Mu_crystall"/>
    <property type="match status" value="1"/>
</dbReference>
<reference evidence="1 2" key="1">
    <citation type="submission" date="2024-04" db="EMBL/GenBank/DDBJ databases">
        <title>Human intestinal bacterial collection.</title>
        <authorList>
            <person name="Pauvert C."/>
            <person name="Hitch T.C.A."/>
            <person name="Clavel T."/>
        </authorList>
    </citation>
    <scope>NUCLEOTIDE SEQUENCE [LARGE SCALE GENOMIC DNA]</scope>
    <source>
        <strain evidence="1 2">CLA-SR-H026</strain>
    </source>
</reference>
<protein>
    <submittedName>
        <fullName evidence="1">Ornithine cyclodeaminase family protein</fullName>
    </submittedName>
</protein>
<keyword evidence="2" id="KW-1185">Reference proteome</keyword>
<organism evidence="1 2">
    <name type="scientific">Aedoeadaptatus acetigenes</name>
    <dbReference type="NCBI Taxonomy" id="2981723"/>
    <lineage>
        <taxon>Bacteria</taxon>
        <taxon>Bacillati</taxon>
        <taxon>Bacillota</taxon>
        <taxon>Tissierellia</taxon>
        <taxon>Tissierellales</taxon>
        <taxon>Peptoniphilaceae</taxon>
        <taxon>Aedoeadaptatus</taxon>
    </lineage>
</organism>
<gene>
    <name evidence="1" type="ORF">AAA081_01670</name>
</gene>
<comment type="caution">
    <text evidence="1">The sequence shown here is derived from an EMBL/GenBank/DDBJ whole genome shotgun (WGS) entry which is preliminary data.</text>
</comment>
<evidence type="ECO:0000313" key="1">
    <source>
        <dbReference type="EMBL" id="MEQ3353012.1"/>
    </source>
</evidence>
<evidence type="ECO:0000313" key="2">
    <source>
        <dbReference type="Proteomes" id="UP001481872"/>
    </source>
</evidence>
<accession>A0ABV1J5B2</accession>
<dbReference type="PANTHER" id="PTHR13812">
    <property type="entry name" value="KETIMINE REDUCTASE MU-CRYSTALLIN"/>
    <property type="match status" value="1"/>
</dbReference>
<dbReference type="RefSeq" id="WP_349053420.1">
    <property type="nucleotide sequence ID" value="NZ_JBBNPS010000003.1"/>
</dbReference>
<dbReference type="Gene3D" id="3.40.50.720">
    <property type="entry name" value="NAD(P)-binding Rossmann-like Domain"/>
    <property type="match status" value="1"/>
</dbReference>
<dbReference type="InterPro" id="IPR003462">
    <property type="entry name" value="ODC_Mu_crystall"/>
</dbReference>
<sequence>MEILILKADEVKAAMPTGDGIAATKEAMAMYAAKKAVVPLRSNLSAAKGQALFMPGLVEEADALGVKIVSTYPDNPARNLPAVSATMVLLDTETGMVKCLMDGTELTRMRTGALAGAATDLLARKDAKVFLLIGTGGQAMRQLESVLAVRPIDTAYVFNRKLEKAEAFVASAKDELASYGASLVPVSDLDHATGEADIITAVTTAKQPVFDGRKVKAGCHINGVGAYTPQMIELPPEIVVRADKIFVDTVDGVLNEAGDMIKPVNDGLVTREKIANEIGDAVLQKLPGRERDDEITLFKTTGSAVYDVVVAEKIFRFAEEKGIGTYVRV</sequence>
<dbReference type="EMBL" id="JBBNPS010000003">
    <property type="protein sequence ID" value="MEQ3353012.1"/>
    <property type="molecule type" value="Genomic_DNA"/>
</dbReference>
<proteinExistence type="predicted"/>
<dbReference type="PANTHER" id="PTHR13812:SF19">
    <property type="entry name" value="KETIMINE REDUCTASE MU-CRYSTALLIN"/>
    <property type="match status" value="1"/>
</dbReference>
<name>A0ABV1J5B2_9FIRM</name>
<dbReference type="Proteomes" id="UP001481872">
    <property type="component" value="Unassembled WGS sequence"/>
</dbReference>
<dbReference type="PIRSF" id="PIRSF001439">
    <property type="entry name" value="CryM"/>
    <property type="match status" value="1"/>
</dbReference>
<dbReference type="InterPro" id="IPR036291">
    <property type="entry name" value="NAD(P)-bd_dom_sf"/>
</dbReference>
<dbReference type="SUPFAM" id="SSF51735">
    <property type="entry name" value="NAD(P)-binding Rossmann-fold domains"/>
    <property type="match status" value="1"/>
</dbReference>
<dbReference type="Gene3D" id="3.30.1780.10">
    <property type="entry name" value="ornithine cyclodeaminase, domain 1"/>
    <property type="match status" value="1"/>
</dbReference>
<dbReference type="InterPro" id="IPR023401">
    <property type="entry name" value="ODC_N"/>
</dbReference>